<reference evidence="1 2" key="1">
    <citation type="submission" date="2018-02" db="EMBL/GenBank/DDBJ databases">
        <title>Fusarium culmorum secondary metabolites in fungal-bacterial-plant interactions.</title>
        <authorList>
            <person name="Schmidt R."/>
        </authorList>
    </citation>
    <scope>NUCLEOTIDE SEQUENCE [LARGE SCALE GENOMIC DNA]</scope>
    <source>
        <strain evidence="1 2">PV</strain>
    </source>
</reference>
<organism evidence="1 2">
    <name type="scientific">Fusarium culmorum</name>
    <dbReference type="NCBI Taxonomy" id="5516"/>
    <lineage>
        <taxon>Eukaryota</taxon>
        <taxon>Fungi</taxon>
        <taxon>Dikarya</taxon>
        <taxon>Ascomycota</taxon>
        <taxon>Pezizomycotina</taxon>
        <taxon>Sordariomycetes</taxon>
        <taxon>Hypocreomycetidae</taxon>
        <taxon>Hypocreales</taxon>
        <taxon>Nectriaceae</taxon>
        <taxon>Fusarium</taxon>
    </lineage>
</organism>
<sequence>MPTQHNNKWSSGFSSRFMKSINTTNVFPAAATYKAFDDPTPFRMKAPAKLPNTSDIRNPARRFRERFCIFNSLGSITRSTHAAVAIAVVISWIRKGLMEATWAPDAKASNANEPIDEGLLPA</sequence>
<gene>
    <name evidence="1" type="ORF">FCULG_00002802</name>
</gene>
<dbReference type="EMBL" id="PVEM01000001">
    <property type="protein sequence ID" value="PTD11355.1"/>
    <property type="molecule type" value="Genomic_DNA"/>
</dbReference>
<dbReference type="Proteomes" id="UP000241587">
    <property type="component" value="Unassembled WGS sequence"/>
</dbReference>
<evidence type="ECO:0000313" key="2">
    <source>
        <dbReference type="Proteomes" id="UP000241587"/>
    </source>
</evidence>
<evidence type="ECO:0000313" key="1">
    <source>
        <dbReference type="EMBL" id="PTD11355.1"/>
    </source>
</evidence>
<comment type="caution">
    <text evidence="1">The sequence shown here is derived from an EMBL/GenBank/DDBJ whole genome shotgun (WGS) entry which is preliminary data.</text>
</comment>
<dbReference type="OrthoDB" id="10337436at2759"/>
<protein>
    <submittedName>
        <fullName evidence="1">Uncharacterized protein</fullName>
    </submittedName>
</protein>
<name>A0A2T4H6K3_FUSCU</name>
<keyword evidence="2" id="KW-1185">Reference proteome</keyword>
<accession>A0A2T4H6K3</accession>
<proteinExistence type="predicted"/>
<dbReference type="AlphaFoldDB" id="A0A2T4H6K3"/>